<dbReference type="Proteomes" id="UP000198644">
    <property type="component" value="Unassembled WGS sequence"/>
</dbReference>
<keyword evidence="3" id="KW-0812">Transmembrane</keyword>
<name>A0A1I6HSP1_9GAMM</name>
<feature type="domain" description="GIY-YIG" evidence="4">
    <location>
        <begin position="125"/>
        <end position="216"/>
    </location>
</feature>
<dbReference type="PROSITE" id="PS50164">
    <property type="entry name" value="GIY_YIG"/>
    <property type="match status" value="1"/>
</dbReference>
<sequence length="360" mass="40477">MRATANLSVKGTRYYRASELFQKGSLYSGLPIRMEHQPHNPHDSNAVAFKIRSNGAMLGHVARDLAPKYARLLKEDMIIGAKIFSIKRDGADINIDVQVAYELSDNALSEKHRSRLWRSSMSMPMGPGIYAITNNVTGRQYIGSSYNLKDRARDHIKQLSQGCHANHLLQSDFSGLGPNQFEVRVLESPVRPSETAILEEKHIASLLLSGAKLYNLTGDGQGIGYRPTRHIRSESVSDRLIHQPLEEEQRLRDRTLAEKKKIVADYFDPKLEAMLPLDSFWVYLVTCFFGALAICAIFFPDTIKGVGLVVSVITAIVVAPILIDYRTRKVQRSDSFQQLLKERSKQLSAIESEHQASRNL</sequence>
<keyword evidence="2" id="KW-0378">Hydrolase</keyword>
<keyword evidence="1" id="KW-0479">Metal-binding</keyword>
<keyword evidence="6" id="KW-1185">Reference proteome</keyword>
<dbReference type="Pfam" id="PF08797">
    <property type="entry name" value="HIRAN"/>
    <property type="match status" value="1"/>
</dbReference>
<keyword evidence="3" id="KW-1133">Transmembrane helix</keyword>
<evidence type="ECO:0000256" key="2">
    <source>
        <dbReference type="ARBA" id="ARBA00022801"/>
    </source>
</evidence>
<gene>
    <name evidence="5" type="ORF">SAMN05216203_1501</name>
</gene>
<dbReference type="InterPro" id="IPR000305">
    <property type="entry name" value="GIY-YIG_endonuc"/>
</dbReference>
<keyword evidence="5" id="KW-0255">Endonuclease</keyword>
<dbReference type="SMART" id="SM00465">
    <property type="entry name" value="GIYc"/>
    <property type="match status" value="1"/>
</dbReference>
<protein>
    <submittedName>
        <fullName evidence="5">Group I intron endonuclease</fullName>
    </submittedName>
</protein>
<accession>A0A1I6HSP1</accession>
<dbReference type="Gene3D" id="3.30.70.2330">
    <property type="match status" value="1"/>
</dbReference>
<dbReference type="Gene3D" id="3.40.1440.10">
    <property type="entry name" value="GIY-YIG endonuclease"/>
    <property type="match status" value="1"/>
</dbReference>
<dbReference type="RefSeq" id="WP_092010299.1">
    <property type="nucleotide sequence ID" value="NZ_FOYW01000001.1"/>
</dbReference>
<dbReference type="STRING" id="650891.SAMN05216203_1501"/>
<dbReference type="EMBL" id="FOYW01000001">
    <property type="protein sequence ID" value="SFR57455.1"/>
    <property type="molecule type" value="Genomic_DNA"/>
</dbReference>
<dbReference type="InterPro" id="IPR035901">
    <property type="entry name" value="GIY-YIG_endonuc_sf"/>
</dbReference>
<reference evidence="5 6" key="1">
    <citation type="submission" date="2016-10" db="EMBL/GenBank/DDBJ databases">
        <authorList>
            <person name="de Groot N.N."/>
        </authorList>
    </citation>
    <scope>NUCLEOTIDE SEQUENCE [LARGE SCALE GENOMIC DNA]</scope>
    <source>
        <strain evidence="5 6">CGMCC 1.9167</strain>
    </source>
</reference>
<feature type="transmembrane region" description="Helical" evidence="3">
    <location>
        <begin position="305"/>
        <end position="323"/>
    </location>
</feature>
<evidence type="ECO:0000313" key="6">
    <source>
        <dbReference type="Proteomes" id="UP000198644"/>
    </source>
</evidence>
<evidence type="ECO:0000313" key="5">
    <source>
        <dbReference type="EMBL" id="SFR57455.1"/>
    </source>
</evidence>
<evidence type="ECO:0000256" key="1">
    <source>
        <dbReference type="ARBA" id="ARBA00022723"/>
    </source>
</evidence>
<dbReference type="GO" id="GO:0016818">
    <property type="term" value="F:hydrolase activity, acting on acid anhydrides, in phosphorus-containing anhydrides"/>
    <property type="evidence" value="ECO:0007669"/>
    <property type="project" value="InterPro"/>
</dbReference>
<evidence type="ECO:0000256" key="3">
    <source>
        <dbReference type="SAM" id="Phobius"/>
    </source>
</evidence>
<keyword evidence="5" id="KW-0540">Nuclease</keyword>
<dbReference type="SUPFAM" id="SSF82771">
    <property type="entry name" value="GIY-YIG endonuclease"/>
    <property type="match status" value="1"/>
</dbReference>
<dbReference type="AlphaFoldDB" id="A0A1I6HSP1"/>
<evidence type="ECO:0000259" key="4">
    <source>
        <dbReference type="PROSITE" id="PS50164"/>
    </source>
</evidence>
<proteinExistence type="predicted"/>
<dbReference type="OrthoDB" id="5612340at2"/>
<dbReference type="GO" id="GO:0008270">
    <property type="term" value="F:zinc ion binding"/>
    <property type="evidence" value="ECO:0007669"/>
    <property type="project" value="InterPro"/>
</dbReference>
<organism evidence="5 6">
    <name type="scientific">Marinobacter daqiaonensis</name>
    <dbReference type="NCBI Taxonomy" id="650891"/>
    <lineage>
        <taxon>Bacteria</taxon>
        <taxon>Pseudomonadati</taxon>
        <taxon>Pseudomonadota</taxon>
        <taxon>Gammaproteobacteria</taxon>
        <taxon>Pseudomonadales</taxon>
        <taxon>Marinobacteraceae</taxon>
        <taxon>Marinobacter</taxon>
    </lineage>
</organism>
<dbReference type="Pfam" id="PF01541">
    <property type="entry name" value="GIY-YIG"/>
    <property type="match status" value="1"/>
</dbReference>
<dbReference type="GO" id="GO:0004519">
    <property type="term" value="F:endonuclease activity"/>
    <property type="evidence" value="ECO:0007669"/>
    <property type="project" value="UniProtKB-KW"/>
</dbReference>
<dbReference type="InterPro" id="IPR014905">
    <property type="entry name" value="HIRAN"/>
</dbReference>
<dbReference type="GO" id="GO:0003676">
    <property type="term" value="F:nucleic acid binding"/>
    <property type="evidence" value="ECO:0007669"/>
    <property type="project" value="InterPro"/>
</dbReference>
<keyword evidence="3" id="KW-0472">Membrane</keyword>
<feature type="transmembrane region" description="Helical" evidence="3">
    <location>
        <begin position="280"/>
        <end position="299"/>
    </location>
</feature>